<feature type="transmembrane region" description="Helical" evidence="1">
    <location>
        <begin position="144"/>
        <end position="168"/>
    </location>
</feature>
<dbReference type="InterPro" id="IPR005625">
    <property type="entry name" value="PepSY-ass_TM"/>
</dbReference>
<evidence type="ECO:0000256" key="1">
    <source>
        <dbReference type="SAM" id="Phobius"/>
    </source>
</evidence>
<feature type="transmembrane region" description="Helical" evidence="1">
    <location>
        <begin position="202"/>
        <end position="221"/>
    </location>
</feature>
<protein>
    <submittedName>
        <fullName evidence="2">Putative iron-regulated membrane protein</fullName>
    </submittedName>
</protein>
<keyword evidence="1" id="KW-1133">Transmembrane helix</keyword>
<dbReference type="PANTHER" id="PTHR34219">
    <property type="entry name" value="IRON-REGULATED INNER MEMBRANE PROTEIN-RELATED"/>
    <property type="match status" value="1"/>
</dbReference>
<proteinExistence type="predicted"/>
<keyword evidence="1" id="KW-0812">Transmembrane</keyword>
<dbReference type="RefSeq" id="WP_415842010.1">
    <property type="nucleotide sequence ID" value="NZ_CBCSGC010000014.1"/>
</dbReference>
<sequence>MGPGGLACASFLIVAGLTGSLLAFGPELDAWLNPHLFRSPARGTPLPFDALVQRIEAADPRVQVDYLTVPKVPGQAAFAFVSPAQLPHRADALAAPAGFDQVFIDPVSGALLGQRQRGACCLQAENLYYFVLRVHHSLYLPGHWGWWFMGAVAIAWLLDSFVGLYLTLPLKSPLWRKWGPAWRIKAGSGAYRLNVDLHRAGGLWLWFALIALALSSVALNLKREIFLPVVSWFSPVTPTPFDTPRPSPPRAPMLSFEDARRRADAHAHSQGWSARTSGVTWVRSSGIYLALLWPSHYDRGAGLGEPMLYIDAATGQLLGQSVPGHGSAGDVFAQAQFPLHSGQMGGLPGRIFVADMGIAIAVLSITGIVIWARKRGAAARSAALTRRTSRRG</sequence>
<evidence type="ECO:0000313" key="3">
    <source>
        <dbReference type="Proteomes" id="UP000248856"/>
    </source>
</evidence>
<keyword evidence="1" id="KW-0472">Membrane</keyword>
<dbReference type="PANTHER" id="PTHR34219:SF5">
    <property type="entry name" value="BLR4505 PROTEIN"/>
    <property type="match status" value="1"/>
</dbReference>
<feature type="transmembrane region" description="Helical" evidence="1">
    <location>
        <begin position="351"/>
        <end position="372"/>
    </location>
</feature>
<evidence type="ECO:0000313" key="2">
    <source>
        <dbReference type="EMBL" id="RAR80989.1"/>
    </source>
</evidence>
<accession>A0A328Z526</accession>
<dbReference type="AlphaFoldDB" id="A0A328Z526"/>
<comment type="caution">
    <text evidence="2">The sequence shown here is derived from an EMBL/GenBank/DDBJ whole genome shotgun (WGS) entry which is preliminary data.</text>
</comment>
<gene>
    <name evidence="2" type="ORF">AX018_10215</name>
</gene>
<organism evidence="2 3">
    <name type="scientific">Paracidovorax anthurii</name>
    <dbReference type="NCBI Taxonomy" id="78229"/>
    <lineage>
        <taxon>Bacteria</taxon>
        <taxon>Pseudomonadati</taxon>
        <taxon>Pseudomonadota</taxon>
        <taxon>Betaproteobacteria</taxon>
        <taxon>Burkholderiales</taxon>
        <taxon>Comamonadaceae</taxon>
        <taxon>Paracidovorax</taxon>
    </lineage>
</organism>
<keyword evidence="3" id="KW-1185">Reference proteome</keyword>
<reference evidence="2 3" key="1">
    <citation type="submission" date="2018-06" db="EMBL/GenBank/DDBJ databases">
        <title>Genomic Encyclopedia of Archaeal and Bacterial Type Strains, Phase II (KMG-II): from individual species to whole genera.</title>
        <authorList>
            <person name="Goeker M."/>
        </authorList>
    </citation>
    <scope>NUCLEOTIDE SEQUENCE [LARGE SCALE GENOMIC DNA]</scope>
    <source>
        <strain evidence="2 3">CFPB 3232</strain>
    </source>
</reference>
<dbReference type="Pfam" id="PF03929">
    <property type="entry name" value="PepSY_TM"/>
    <property type="match status" value="1"/>
</dbReference>
<dbReference type="Proteomes" id="UP000248856">
    <property type="component" value="Unassembled WGS sequence"/>
</dbReference>
<name>A0A328Z526_9BURK</name>
<dbReference type="EMBL" id="QLTA01000021">
    <property type="protein sequence ID" value="RAR80989.1"/>
    <property type="molecule type" value="Genomic_DNA"/>
</dbReference>